<comment type="caution">
    <text evidence="1">The sequence shown here is derived from an EMBL/GenBank/DDBJ whole genome shotgun (WGS) entry which is preliminary data.</text>
</comment>
<dbReference type="EMBL" id="AAYLMQ010000033">
    <property type="protein sequence ID" value="EGY2378193.1"/>
    <property type="molecule type" value="Genomic_DNA"/>
</dbReference>
<evidence type="ECO:0000313" key="1">
    <source>
        <dbReference type="EMBL" id="EGY2378193.1"/>
    </source>
</evidence>
<dbReference type="AlphaFoldDB" id="A0A9P2LA50"/>
<sequence length="235" mass="26689">MADEYGFRVINSDGYVQIDSKYRNIFLLRTITVTQDQFKGSFLDVPIKKDCWYVFRPMGKDPKPYIWSFGPNRTYALRVTSPCYIYEFGFVDLSKGSGYGLQVLNEKGETVFHSDFRPLKVIGRATATLTNDQMFSQEPQQVYETFFKGIKSVGMCLSVSPQSWMYRNYAYYKAIHFACEWLDIGSGNGAKVTLHYNIAATSGAYMHLGNVRGSSGLDAAFGTKYDVLFVDCSYL</sequence>
<name>A0A9P2LA50_ACIBA</name>
<reference evidence="1" key="1">
    <citation type="submission" date="2020-12" db="EMBL/GenBank/DDBJ databases">
        <authorList>
            <consortium name="Clinical and Environmental Microbiology Branch: Whole genome sequencing antimicrobial resistance pathogens in the healthcare setting"/>
        </authorList>
    </citation>
    <scope>NUCLEOTIDE SEQUENCE</scope>
    <source>
        <strain evidence="1">2018HL-00813</strain>
    </source>
</reference>
<protein>
    <submittedName>
        <fullName evidence="1">Uncharacterized protein</fullName>
    </submittedName>
</protein>
<proteinExistence type="predicted"/>
<dbReference type="RefSeq" id="WP_000752923.1">
    <property type="nucleotide sequence ID" value="NZ_CACSGU010000031.1"/>
</dbReference>
<accession>A0A9P2LA50</accession>
<organism evidence="1">
    <name type="scientific">Acinetobacter baumannii</name>
    <dbReference type="NCBI Taxonomy" id="470"/>
    <lineage>
        <taxon>Bacteria</taxon>
        <taxon>Pseudomonadati</taxon>
        <taxon>Pseudomonadota</taxon>
        <taxon>Gammaproteobacteria</taxon>
        <taxon>Moraxellales</taxon>
        <taxon>Moraxellaceae</taxon>
        <taxon>Acinetobacter</taxon>
        <taxon>Acinetobacter calcoaceticus/baumannii complex</taxon>
    </lineage>
</organism>
<gene>
    <name evidence="1" type="ORF">JHZ39_002597</name>
</gene>